<sequence length="54" mass="6967">MPQMMPLNWIFLYIFFSMMFILFNFMNYYCYLIKNKINQHNSIKLIKIKYNWKW</sequence>
<geneLocation type="mitochondrion" evidence="14"/>
<keyword evidence="10 12" id="KW-0496">Mitochondrion</keyword>
<keyword evidence="5 12" id="KW-0138">CF(0)</keyword>
<comment type="subcellular location">
    <subcellularLocation>
        <location evidence="1 12">Mitochondrion membrane</location>
        <topology evidence="1 12">Single-pass membrane protein</topology>
    </subcellularLocation>
</comment>
<keyword evidence="4 12" id="KW-0813">Transport</keyword>
<reference evidence="14" key="1">
    <citation type="submission" date="2016-04" db="EMBL/GenBank/DDBJ databases">
        <title>Mitochondria of beetle species.</title>
        <authorList>
            <person name="Hunter A."/>
            <person name="Moriniere J."/>
            <person name="Tang P."/>
            <person name="Linard B."/>
            <person name="Crampton-Platt A."/>
            <person name="Vogler A.P."/>
        </authorList>
    </citation>
    <scope>NUCLEOTIDE SEQUENCE</scope>
</reference>
<dbReference type="GO" id="GO:0031966">
    <property type="term" value="C:mitochondrial membrane"/>
    <property type="evidence" value="ECO:0007669"/>
    <property type="project" value="UniProtKB-SubCell"/>
</dbReference>
<keyword evidence="11 13" id="KW-0472">Membrane</keyword>
<protein>
    <recommendedName>
        <fullName evidence="12">ATP synthase complex subunit 8</fullName>
    </recommendedName>
</protein>
<evidence type="ECO:0000256" key="4">
    <source>
        <dbReference type="ARBA" id="ARBA00022448"/>
    </source>
</evidence>
<accession>A0A343C1J3</accession>
<feature type="transmembrane region" description="Helical" evidence="13">
    <location>
        <begin position="6"/>
        <end position="26"/>
    </location>
</feature>
<evidence type="ECO:0000256" key="12">
    <source>
        <dbReference type="RuleBase" id="RU003661"/>
    </source>
</evidence>
<dbReference type="GO" id="GO:0015986">
    <property type="term" value="P:proton motive force-driven ATP synthesis"/>
    <property type="evidence" value="ECO:0007669"/>
    <property type="project" value="InterPro"/>
</dbReference>
<evidence type="ECO:0000256" key="9">
    <source>
        <dbReference type="ARBA" id="ARBA00023065"/>
    </source>
</evidence>
<keyword evidence="6 12" id="KW-0812">Transmembrane</keyword>
<evidence type="ECO:0000256" key="2">
    <source>
        <dbReference type="ARBA" id="ARBA00008892"/>
    </source>
</evidence>
<keyword evidence="7 12" id="KW-0375">Hydrogen ion transport</keyword>
<dbReference type="GO" id="GO:0015078">
    <property type="term" value="F:proton transmembrane transporter activity"/>
    <property type="evidence" value="ECO:0007669"/>
    <property type="project" value="InterPro"/>
</dbReference>
<evidence type="ECO:0000256" key="11">
    <source>
        <dbReference type="ARBA" id="ARBA00023136"/>
    </source>
</evidence>
<dbReference type="InterPro" id="IPR001421">
    <property type="entry name" value="ATP8_metazoa"/>
</dbReference>
<comment type="subunit">
    <text evidence="3">F-type ATPases have 2 components, CF(1) - the catalytic core - and CF(0) - the membrane proton channel.</text>
</comment>
<evidence type="ECO:0000256" key="13">
    <source>
        <dbReference type="SAM" id="Phobius"/>
    </source>
</evidence>
<evidence type="ECO:0000313" key="14">
    <source>
        <dbReference type="EMBL" id="ARH53886.1"/>
    </source>
</evidence>
<evidence type="ECO:0000256" key="8">
    <source>
        <dbReference type="ARBA" id="ARBA00022989"/>
    </source>
</evidence>
<organism evidence="14">
    <name type="scientific">Hygrotus nigrolineatus</name>
    <dbReference type="NCBI Taxonomy" id="878038"/>
    <lineage>
        <taxon>Eukaryota</taxon>
        <taxon>Metazoa</taxon>
        <taxon>Ecdysozoa</taxon>
        <taxon>Arthropoda</taxon>
        <taxon>Hexapoda</taxon>
        <taxon>Insecta</taxon>
        <taxon>Pterygota</taxon>
        <taxon>Neoptera</taxon>
        <taxon>Endopterygota</taxon>
        <taxon>Coleoptera</taxon>
        <taxon>Adephaga</taxon>
        <taxon>Dytiscoidea</taxon>
        <taxon>Dytiscidae</taxon>
        <taxon>Hydroporinae</taxon>
        <taxon>Hygrotini</taxon>
        <taxon>Hygrotus</taxon>
        <taxon>Coelambus</taxon>
    </lineage>
</organism>
<name>A0A343C1J3_9DYTI</name>
<evidence type="ECO:0000256" key="6">
    <source>
        <dbReference type="ARBA" id="ARBA00022692"/>
    </source>
</evidence>
<evidence type="ECO:0000256" key="7">
    <source>
        <dbReference type="ARBA" id="ARBA00022781"/>
    </source>
</evidence>
<comment type="similarity">
    <text evidence="2 12">Belongs to the ATPase protein 8 family.</text>
</comment>
<evidence type="ECO:0000256" key="10">
    <source>
        <dbReference type="ARBA" id="ARBA00023128"/>
    </source>
</evidence>
<dbReference type="AlphaFoldDB" id="A0A343C1J3"/>
<keyword evidence="8 13" id="KW-1133">Transmembrane helix</keyword>
<dbReference type="GO" id="GO:0045259">
    <property type="term" value="C:proton-transporting ATP synthase complex"/>
    <property type="evidence" value="ECO:0007669"/>
    <property type="project" value="UniProtKB-KW"/>
</dbReference>
<evidence type="ECO:0000256" key="3">
    <source>
        <dbReference type="ARBA" id="ARBA00011291"/>
    </source>
</evidence>
<evidence type="ECO:0000256" key="1">
    <source>
        <dbReference type="ARBA" id="ARBA00004304"/>
    </source>
</evidence>
<gene>
    <name evidence="14" type="primary">atp8</name>
</gene>
<evidence type="ECO:0000256" key="5">
    <source>
        <dbReference type="ARBA" id="ARBA00022547"/>
    </source>
</evidence>
<dbReference type="EMBL" id="KX087299">
    <property type="protein sequence ID" value="ARH53886.1"/>
    <property type="molecule type" value="Genomic_DNA"/>
</dbReference>
<dbReference type="Pfam" id="PF00895">
    <property type="entry name" value="ATP-synt_8"/>
    <property type="match status" value="1"/>
</dbReference>
<proteinExistence type="inferred from homology"/>
<keyword evidence="9 12" id="KW-0406">Ion transport</keyword>